<evidence type="ECO:0000259" key="3">
    <source>
        <dbReference type="PROSITE" id="PS01031"/>
    </source>
</evidence>
<proteinExistence type="inferred from homology"/>
<evidence type="ECO:0000256" key="2">
    <source>
        <dbReference type="RuleBase" id="RU003616"/>
    </source>
</evidence>
<dbReference type="OrthoDB" id="9796703at2"/>
<dbReference type="CDD" id="cd06464">
    <property type="entry name" value="ACD_sHsps-like"/>
    <property type="match status" value="1"/>
</dbReference>
<evidence type="ECO:0000256" key="1">
    <source>
        <dbReference type="PROSITE-ProRule" id="PRU00285"/>
    </source>
</evidence>
<dbReference type="EMBL" id="AP011529">
    <property type="protein sequence ID" value="BAI81163.1"/>
    <property type="molecule type" value="Genomic_DNA"/>
</dbReference>
<dbReference type="Gene3D" id="2.60.40.790">
    <property type="match status" value="1"/>
</dbReference>
<reference evidence="4 5" key="1">
    <citation type="journal article" date="2010" name="DNA Res.">
        <title>Bacterial lifestyle in a deep-sea hydrothermal vent chimney revealed by the genome sequence of the thermophilic bacterium Deferribacter desulfuricans SSM1.</title>
        <authorList>
            <person name="Takaki Y."/>
            <person name="Shimamura S."/>
            <person name="Nakagawa S."/>
            <person name="Fukuhara Y."/>
            <person name="Horikawa H."/>
            <person name="Ankai A."/>
            <person name="Harada T."/>
            <person name="Hosoyama A."/>
            <person name="Oguchi A."/>
            <person name="Fukui S."/>
            <person name="Fujita N."/>
            <person name="Takami H."/>
            <person name="Takai K."/>
        </authorList>
    </citation>
    <scope>NUCLEOTIDE SEQUENCE [LARGE SCALE GENOMIC DNA]</scope>
    <source>
        <strain evidence="5">DSM 14783 / JCM 11476 / NBRC 101012 / SSM1</strain>
    </source>
</reference>
<dbReference type="eggNOG" id="COG0071">
    <property type="taxonomic scope" value="Bacteria"/>
</dbReference>
<dbReference type="RefSeq" id="WP_013008409.1">
    <property type="nucleotide sequence ID" value="NC_013939.1"/>
</dbReference>
<evidence type="ECO:0000313" key="4">
    <source>
        <dbReference type="EMBL" id="BAI81163.1"/>
    </source>
</evidence>
<keyword evidence="5" id="KW-1185">Reference proteome</keyword>
<organism evidence="4 5">
    <name type="scientific">Deferribacter desulfuricans (strain DSM 14783 / JCM 11476 / NBRC 101012 / SSM1)</name>
    <dbReference type="NCBI Taxonomy" id="639282"/>
    <lineage>
        <taxon>Bacteria</taxon>
        <taxon>Pseudomonadati</taxon>
        <taxon>Deferribacterota</taxon>
        <taxon>Deferribacteres</taxon>
        <taxon>Deferribacterales</taxon>
        <taxon>Deferribacteraceae</taxon>
        <taxon>Deferribacter</taxon>
    </lineage>
</organism>
<dbReference type="HOGENOM" id="CLU_046737_12_4_0"/>
<dbReference type="PROSITE" id="PS01031">
    <property type="entry name" value="SHSP"/>
    <property type="match status" value="1"/>
</dbReference>
<feature type="domain" description="SHSP" evidence="3">
    <location>
        <begin position="32"/>
        <end position="132"/>
    </location>
</feature>
<dbReference type="PANTHER" id="PTHR11527">
    <property type="entry name" value="HEAT-SHOCK PROTEIN 20 FAMILY MEMBER"/>
    <property type="match status" value="1"/>
</dbReference>
<comment type="similarity">
    <text evidence="1 2">Belongs to the small heat shock protein (HSP20) family.</text>
</comment>
<dbReference type="SUPFAM" id="SSF49764">
    <property type="entry name" value="HSP20-like chaperones"/>
    <property type="match status" value="1"/>
</dbReference>
<dbReference type="AlphaFoldDB" id="D3P8X3"/>
<name>D3P8X3_DEFDS</name>
<dbReference type="Pfam" id="PF00011">
    <property type="entry name" value="HSP20"/>
    <property type="match status" value="1"/>
</dbReference>
<keyword evidence="4" id="KW-0346">Stress response</keyword>
<gene>
    <name evidence="4" type="ordered locus">DEFDS_1707</name>
</gene>
<dbReference type="KEGG" id="ddf:DEFDS_1707"/>
<protein>
    <submittedName>
        <fullName evidence="4">Small heat shock protein, class I</fullName>
    </submittedName>
</protein>
<dbReference type="Proteomes" id="UP000001520">
    <property type="component" value="Chromosome"/>
</dbReference>
<evidence type="ECO:0000313" key="5">
    <source>
        <dbReference type="Proteomes" id="UP000001520"/>
    </source>
</evidence>
<dbReference type="InterPro" id="IPR008978">
    <property type="entry name" value="HSP20-like_chaperone"/>
</dbReference>
<dbReference type="STRING" id="639282.DEFDS_1707"/>
<sequence>MSDLPGIKIIHGIINNELGDILKILENILNNRTVFESNYPLMDIAISKDKIKIYVDLPGVKLEDFKVYLYNNNLIIEGFKSENKIGQKVNFLRMERDFFPFRRVVQLPESIYDENITAILKNGVLEIIIDKK</sequence>
<dbReference type="InterPro" id="IPR002068">
    <property type="entry name" value="A-crystallin/Hsp20_dom"/>
</dbReference>
<dbReference type="InterPro" id="IPR031107">
    <property type="entry name" value="Small_HSP"/>
</dbReference>
<accession>D3P8X3</accession>